<dbReference type="PANTHER" id="PTHR23232:SF168">
    <property type="entry name" value="KRAB DOMAIN-CONTAINING PROTEIN"/>
    <property type="match status" value="1"/>
</dbReference>
<dbReference type="Pfam" id="PF01352">
    <property type="entry name" value="KRAB"/>
    <property type="match status" value="1"/>
</dbReference>
<dbReference type="InterPro" id="IPR001909">
    <property type="entry name" value="KRAB"/>
</dbReference>
<organism evidence="2 3">
    <name type="scientific">Cebus imitator</name>
    <name type="common">Panamanian white-faced capuchin</name>
    <name type="synonym">Cebus capucinus imitator</name>
    <dbReference type="NCBI Taxonomy" id="2715852"/>
    <lineage>
        <taxon>Eukaryota</taxon>
        <taxon>Metazoa</taxon>
        <taxon>Chordata</taxon>
        <taxon>Craniata</taxon>
        <taxon>Vertebrata</taxon>
        <taxon>Euteleostomi</taxon>
        <taxon>Mammalia</taxon>
        <taxon>Eutheria</taxon>
        <taxon>Euarchontoglires</taxon>
        <taxon>Primates</taxon>
        <taxon>Haplorrhini</taxon>
        <taxon>Platyrrhini</taxon>
        <taxon>Cebidae</taxon>
        <taxon>Cebinae</taxon>
        <taxon>Cebus</taxon>
    </lineage>
</organism>
<dbReference type="Ensembl" id="ENSCCAT00000020053.1">
    <property type="protein sequence ID" value="ENSCCAP00000003562.1"/>
    <property type="gene ID" value="ENSCCAG00000018564.1"/>
</dbReference>
<dbReference type="InterPro" id="IPR050169">
    <property type="entry name" value="Krueppel_C2H2_ZnF"/>
</dbReference>
<evidence type="ECO:0000313" key="2">
    <source>
        <dbReference type="Ensembl" id="ENSCCAP00000003562.1"/>
    </source>
</evidence>
<dbReference type="InterPro" id="IPR036051">
    <property type="entry name" value="KRAB_dom_sf"/>
</dbReference>
<dbReference type="GO" id="GO:0006355">
    <property type="term" value="P:regulation of DNA-templated transcription"/>
    <property type="evidence" value="ECO:0007669"/>
    <property type="project" value="InterPro"/>
</dbReference>
<reference evidence="2" key="1">
    <citation type="submission" date="2025-08" db="UniProtKB">
        <authorList>
            <consortium name="Ensembl"/>
        </authorList>
    </citation>
    <scope>IDENTIFICATION</scope>
</reference>
<dbReference type="Gene3D" id="6.10.140.140">
    <property type="match status" value="1"/>
</dbReference>
<dbReference type="SMART" id="SM00349">
    <property type="entry name" value="KRAB"/>
    <property type="match status" value="1"/>
</dbReference>
<sequence>MALPQGPLTFRDVAVEFSPEEWKCLDSAQRTLYRDVMLENYRNLVSL</sequence>
<keyword evidence="3" id="KW-1185">Reference proteome</keyword>
<dbReference type="Proteomes" id="UP000233040">
    <property type="component" value="Unassembled WGS sequence"/>
</dbReference>
<feature type="domain" description="KRAB" evidence="1">
    <location>
        <begin position="8"/>
        <end position="47"/>
    </location>
</feature>
<evidence type="ECO:0000259" key="1">
    <source>
        <dbReference type="PROSITE" id="PS50805"/>
    </source>
</evidence>
<dbReference type="CDD" id="cd07765">
    <property type="entry name" value="KRAB_A-box"/>
    <property type="match status" value="1"/>
</dbReference>
<reference evidence="2" key="2">
    <citation type="submission" date="2025-09" db="UniProtKB">
        <authorList>
            <consortium name="Ensembl"/>
        </authorList>
    </citation>
    <scope>IDENTIFICATION</scope>
</reference>
<dbReference type="AlphaFoldDB" id="A0A2K5PIW8"/>
<accession>A0A2K5PIW8</accession>
<dbReference type="GeneTree" id="ENSGT01150000286936"/>
<name>A0A2K5PIW8_CEBIM</name>
<dbReference type="SUPFAM" id="SSF109640">
    <property type="entry name" value="KRAB domain (Kruppel-associated box)"/>
    <property type="match status" value="1"/>
</dbReference>
<evidence type="ECO:0000313" key="3">
    <source>
        <dbReference type="Proteomes" id="UP000233040"/>
    </source>
</evidence>
<protein>
    <recommendedName>
        <fullName evidence="1">KRAB domain-containing protein</fullName>
    </recommendedName>
</protein>
<dbReference type="PROSITE" id="PS50805">
    <property type="entry name" value="KRAB"/>
    <property type="match status" value="1"/>
</dbReference>
<dbReference type="OMA" id="SRHPPWS"/>
<proteinExistence type="predicted"/>
<dbReference type="PANTHER" id="PTHR23232">
    <property type="entry name" value="KRAB DOMAIN C2H2 ZINC FINGER"/>
    <property type="match status" value="1"/>
</dbReference>